<comment type="caution">
    <text evidence="1">The sequence shown here is derived from an EMBL/GenBank/DDBJ whole genome shotgun (WGS) entry which is preliminary data.</text>
</comment>
<reference evidence="1 2" key="1">
    <citation type="submission" date="2023-10" db="EMBL/GenBank/DDBJ databases">
        <title>Noviherbaspirillum sp. CPCC 100848 genome assembly.</title>
        <authorList>
            <person name="Li X.Y."/>
            <person name="Fang X.M."/>
        </authorList>
    </citation>
    <scope>NUCLEOTIDE SEQUENCE [LARGE SCALE GENOMIC DNA]</scope>
    <source>
        <strain evidence="1 2">CPCC 100848</strain>
    </source>
</reference>
<dbReference type="SUPFAM" id="SSF49899">
    <property type="entry name" value="Concanavalin A-like lectins/glucanases"/>
    <property type="match status" value="1"/>
</dbReference>
<dbReference type="InterPro" id="IPR013320">
    <property type="entry name" value="ConA-like_dom_sf"/>
</dbReference>
<dbReference type="EMBL" id="JAWIIV010000049">
    <property type="protein sequence ID" value="MEC4723301.1"/>
    <property type="molecule type" value="Genomic_DNA"/>
</dbReference>
<evidence type="ECO:0008006" key="3">
    <source>
        <dbReference type="Google" id="ProtNLM"/>
    </source>
</evidence>
<protein>
    <recommendedName>
        <fullName evidence="3">3-keto-disaccharide hydrolase domain-containing protein</fullName>
    </recommendedName>
</protein>
<evidence type="ECO:0000313" key="1">
    <source>
        <dbReference type="EMBL" id="MEC4723301.1"/>
    </source>
</evidence>
<proteinExistence type="predicted"/>
<name>A0ABU6JI21_9BURK</name>
<dbReference type="Gene3D" id="2.60.120.560">
    <property type="entry name" value="Exo-inulinase, domain 1"/>
    <property type="match status" value="1"/>
</dbReference>
<sequence>MATWNKLRPASFACEVEMRTLLLGACIFTAAPMAFSDTINFDSDVAGQPPSGWHCGTTGAGHPLWAVTEDRSAPSPPNVLKQGGVAPFLWCVRSDSVAESGAVEVKFKPVAGKDDQAGGLVWRWKDGRNYYVARANALERNVSLYYTVNGVRKTIQYVDAPVTLDAWHTLRVSYKNQSIQVSLDGKTYIDTTDNHIYGAGKVGVWTKADSVTVFDDFKYDSLSSR</sequence>
<keyword evidence="2" id="KW-1185">Reference proteome</keyword>
<accession>A0ABU6JI21</accession>
<organism evidence="1 2">
    <name type="scientific">Noviherbaspirillum album</name>
    <dbReference type="NCBI Taxonomy" id="3080276"/>
    <lineage>
        <taxon>Bacteria</taxon>
        <taxon>Pseudomonadati</taxon>
        <taxon>Pseudomonadota</taxon>
        <taxon>Betaproteobacteria</taxon>
        <taxon>Burkholderiales</taxon>
        <taxon>Oxalobacteraceae</taxon>
        <taxon>Noviherbaspirillum</taxon>
    </lineage>
</organism>
<gene>
    <name evidence="1" type="ORF">RY831_29520</name>
</gene>
<dbReference type="Proteomes" id="UP001352263">
    <property type="component" value="Unassembled WGS sequence"/>
</dbReference>
<evidence type="ECO:0000313" key="2">
    <source>
        <dbReference type="Proteomes" id="UP001352263"/>
    </source>
</evidence>